<proteinExistence type="predicted"/>
<dbReference type="EMBL" id="CM023488">
    <property type="protein sequence ID" value="KAH6924003.1"/>
    <property type="molecule type" value="Genomic_DNA"/>
</dbReference>
<evidence type="ECO:0000313" key="1">
    <source>
        <dbReference type="EMBL" id="KAH6924003.1"/>
    </source>
</evidence>
<sequence length="380" mass="42015">MNADITVDVSEGKLTGATNTMCSFVESKMVRILRLSRLFGCLFISNLSGKTLSNAYVTWKSLYTMYAAVWLWIGFVRRAIYMLSISARSIDASSNFSDYVTLAFRVLVLLKVLINYASLCLGSAKLLDFLQSATAFERATSYVPEGMKKCDVSRALFNFTLRSALWVCFVSSFFAARTTTPGHVSLLKYLPFAGEAVVFCGEVAFFFYDILVYAIVARCSEVLVQYLKYEVAKLQICHSNETSFAVAEEHSPVSTVTKVRANICKIKALKNSLNGLCGPGIVVSTACLLTYSCVNMYRYFILNQSQVHLWLPLVYMAYCAFSLADMAFLSEDLGREVAGAVITFGVILVQTGRDLSHPTDVHESNVSTVIVGQPGSFNFT</sequence>
<gene>
    <name evidence="1" type="ORF">HPB50_010230</name>
</gene>
<keyword evidence="2" id="KW-1185">Reference proteome</keyword>
<organism evidence="1 2">
    <name type="scientific">Hyalomma asiaticum</name>
    <name type="common">Tick</name>
    <dbReference type="NCBI Taxonomy" id="266040"/>
    <lineage>
        <taxon>Eukaryota</taxon>
        <taxon>Metazoa</taxon>
        <taxon>Ecdysozoa</taxon>
        <taxon>Arthropoda</taxon>
        <taxon>Chelicerata</taxon>
        <taxon>Arachnida</taxon>
        <taxon>Acari</taxon>
        <taxon>Parasitiformes</taxon>
        <taxon>Ixodida</taxon>
        <taxon>Ixodoidea</taxon>
        <taxon>Ixodidae</taxon>
        <taxon>Hyalomminae</taxon>
        <taxon>Hyalomma</taxon>
    </lineage>
</organism>
<evidence type="ECO:0000313" key="2">
    <source>
        <dbReference type="Proteomes" id="UP000821845"/>
    </source>
</evidence>
<dbReference type="Proteomes" id="UP000821845">
    <property type="component" value="Chromosome 8"/>
</dbReference>
<reference evidence="1" key="1">
    <citation type="submission" date="2020-05" db="EMBL/GenBank/DDBJ databases">
        <title>Large-scale comparative analyses of tick genomes elucidate their genetic diversity and vector capacities.</title>
        <authorList>
            <person name="Jia N."/>
            <person name="Wang J."/>
            <person name="Shi W."/>
            <person name="Du L."/>
            <person name="Sun Y."/>
            <person name="Zhan W."/>
            <person name="Jiang J."/>
            <person name="Wang Q."/>
            <person name="Zhang B."/>
            <person name="Ji P."/>
            <person name="Sakyi L.B."/>
            <person name="Cui X."/>
            <person name="Yuan T."/>
            <person name="Jiang B."/>
            <person name="Yang W."/>
            <person name="Lam T.T.-Y."/>
            <person name="Chang Q."/>
            <person name="Ding S."/>
            <person name="Wang X."/>
            <person name="Zhu J."/>
            <person name="Ruan X."/>
            <person name="Zhao L."/>
            <person name="Wei J."/>
            <person name="Que T."/>
            <person name="Du C."/>
            <person name="Cheng J."/>
            <person name="Dai P."/>
            <person name="Han X."/>
            <person name="Huang E."/>
            <person name="Gao Y."/>
            <person name="Liu J."/>
            <person name="Shao H."/>
            <person name="Ye R."/>
            <person name="Li L."/>
            <person name="Wei W."/>
            <person name="Wang X."/>
            <person name="Wang C."/>
            <person name="Yang T."/>
            <person name="Huo Q."/>
            <person name="Li W."/>
            <person name="Guo W."/>
            <person name="Chen H."/>
            <person name="Zhou L."/>
            <person name="Ni X."/>
            <person name="Tian J."/>
            <person name="Zhou Y."/>
            <person name="Sheng Y."/>
            <person name="Liu T."/>
            <person name="Pan Y."/>
            <person name="Xia L."/>
            <person name="Li J."/>
            <person name="Zhao F."/>
            <person name="Cao W."/>
        </authorList>
    </citation>
    <scope>NUCLEOTIDE SEQUENCE</scope>
    <source>
        <strain evidence="1">Hyas-2018</strain>
    </source>
</reference>
<name>A0ACB7RRI0_HYAAI</name>
<protein>
    <submittedName>
        <fullName evidence="1">Uncharacterized protein</fullName>
    </submittedName>
</protein>
<comment type="caution">
    <text evidence="1">The sequence shown here is derived from an EMBL/GenBank/DDBJ whole genome shotgun (WGS) entry which is preliminary data.</text>
</comment>
<accession>A0ACB7RRI0</accession>